<protein>
    <submittedName>
        <fullName evidence="2">Uncharacterized protein</fullName>
    </submittedName>
</protein>
<keyword evidence="3" id="KW-1185">Reference proteome</keyword>
<proteinExistence type="predicted"/>
<feature type="region of interest" description="Disordered" evidence="1">
    <location>
        <begin position="62"/>
        <end position="111"/>
    </location>
</feature>
<reference evidence="2" key="1">
    <citation type="submission" date="2023-07" db="EMBL/GenBank/DDBJ databases">
        <title>draft genome sequence of fig (Ficus carica).</title>
        <authorList>
            <person name="Takahashi T."/>
            <person name="Nishimura K."/>
        </authorList>
    </citation>
    <scope>NUCLEOTIDE SEQUENCE</scope>
</reference>
<evidence type="ECO:0000256" key="1">
    <source>
        <dbReference type="SAM" id="MobiDB-lite"/>
    </source>
</evidence>
<dbReference type="EMBL" id="BTGU01000026">
    <property type="protein sequence ID" value="GMN47748.1"/>
    <property type="molecule type" value="Genomic_DNA"/>
</dbReference>
<dbReference type="AlphaFoldDB" id="A0AA88A409"/>
<dbReference type="Proteomes" id="UP001187192">
    <property type="component" value="Unassembled WGS sequence"/>
</dbReference>
<name>A0AA88A409_FICCA</name>
<accession>A0AA88A409</accession>
<feature type="compositionally biased region" description="Polar residues" evidence="1">
    <location>
        <begin position="84"/>
        <end position="99"/>
    </location>
</feature>
<evidence type="ECO:0000313" key="2">
    <source>
        <dbReference type="EMBL" id="GMN47748.1"/>
    </source>
</evidence>
<organism evidence="2 3">
    <name type="scientific">Ficus carica</name>
    <name type="common">Common fig</name>
    <dbReference type="NCBI Taxonomy" id="3494"/>
    <lineage>
        <taxon>Eukaryota</taxon>
        <taxon>Viridiplantae</taxon>
        <taxon>Streptophyta</taxon>
        <taxon>Embryophyta</taxon>
        <taxon>Tracheophyta</taxon>
        <taxon>Spermatophyta</taxon>
        <taxon>Magnoliopsida</taxon>
        <taxon>eudicotyledons</taxon>
        <taxon>Gunneridae</taxon>
        <taxon>Pentapetalae</taxon>
        <taxon>rosids</taxon>
        <taxon>fabids</taxon>
        <taxon>Rosales</taxon>
        <taxon>Moraceae</taxon>
        <taxon>Ficeae</taxon>
        <taxon>Ficus</taxon>
    </lineage>
</organism>
<gene>
    <name evidence="2" type="ORF">TIFTF001_016927</name>
</gene>
<comment type="caution">
    <text evidence="2">The sequence shown here is derived from an EMBL/GenBank/DDBJ whole genome shotgun (WGS) entry which is preliminary data.</text>
</comment>
<sequence length="123" mass="13556">MSSPNPSLAAPFSPWRRHTLLPPPHRLLRHLRRRLGLLRCLPCGFCTLDTTNDPYADLLPRHRRCSSGEKNSNLEDPPWATARAFSSVQTPATLSSDNSLDGRRSGGVKSGVPLPTIISDCPF</sequence>
<evidence type="ECO:0000313" key="3">
    <source>
        <dbReference type="Proteomes" id="UP001187192"/>
    </source>
</evidence>